<accession>A0A382E5I4</accession>
<dbReference type="InterPro" id="IPR020579">
    <property type="entry name" value="Exonuc_VII_lsu_C"/>
</dbReference>
<gene>
    <name evidence="2" type="ORF">METZ01_LOCUS198115</name>
</gene>
<name>A0A382E5I4_9ZZZZ</name>
<dbReference type="GO" id="GO:0008855">
    <property type="term" value="F:exodeoxyribonuclease VII activity"/>
    <property type="evidence" value="ECO:0007669"/>
    <property type="project" value="InterPro"/>
</dbReference>
<dbReference type="Pfam" id="PF02601">
    <property type="entry name" value="Exonuc_VII_L"/>
    <property type="match status" value="1"/>
</dbReference>
<evidence type="ECO:0000259" key="1">
    <source>
        <dbReference type="Pfam" id="PF02601"/>
    </source>
</evidence>
<protein>
    <recommendedName>
        <fullName evidence="1">Exonuclease VII large subunit C-terminal domain-containing protein</fullName>
    </recommendedName>
</protein>
<dbReference type="GO" id="GO:0006308">
    <property type="term" value="P:DNA catabolic process"/>
    <property type="evidence" value="ECO:0007669"/>
    <property type="project" value="InterPro"/>
</dbReference>
<feature type="non-terminal residue" evidence="2">
    <location>
        <position position="1"/>
    </location>
</feature>
<dbReference type="GO" id="GO:0009318">
    <property type="term" value="C:exodeoxyribonuclease VII complex"/>
    <property type="evidence" value="ECO:0007669"/>
    <property type="project" value="InterPro"/>
</dbReference>
<dbReference type="NCBIfam" id="TIGR00237">
    <property type="entry name" value="xseA"/>
    <property type="match status" value="1"/>
</dbReference>
<proteinExistence type="predicted"/>
<dbReference type="InterPro" id="IPR003753">
    <property type="entry name" value="Exonuc_VII_L"/>
</dbReference>
<feature type="domain" description="Exonuclease VII large subunit C-terminal" evidence="1">
    <location>
        <begin position="19"/>
        <end position="355"/>
    </location>
</feature>
<dbReference type="PANTHER" id="PTHR30008">
    <property type="entry name" value="EXODEOXYRIBONUCLEASE 7 LARGE SUBUNIT"/>
    <property type="match status" value="1"/>
</dbReference>
<dbReference type="AlphaFoldDB" id="A0A382E5I4"/>
<reference evidence="2" key="1">
    <citation type="submission" date="2018-05" db="EMBL/GenBank/DDBJ databases">
        <authorList>
            <person name="Lanie J.A."/>
            <person name="Ng W.-L."/>
            <person name="Kazmierczak K.M."/>
            <person name="Andrzejewski T.M."/>
            <person name="Davidsen T.M."/>
            <person name="Wayne K.J."/>
            <person name="Tettelin H."/>
            <person name="Glass J.I."/>
            <person name="Rusch D."/>
            <person name="Podicherti R."/>
            <person name="Tsui H.-C.T."/>
            <person name="Winkler M.E."/>
        </authorList>
    </citation>
    <scope>NUCLEOTIDE SEQUENCE</scope>
</reference>
<sequence>GALLALLEERRKKLTDEGLFDEARKRELPYLPSTIGVITSPTGAVFRDILHRLRDRFPSRVILWPVLVQGKGAAEQVTAAIEGFNKLAGQAKISCPDLLIVARGGGSVEDLWAFNDEGVVRAAALSTIPLISAIGHETDTTLIDFAADQRAPTPTAAAEIAVPVRADLIVAVAELERQMLTATTRTISESRRTIDTLAYGLPNPYTVIGEATQRLDERTETIRRVFVSYFERHLSALQKISLKLLHPRERLTQERTRLSFLTKELTNAATAVLKESSHKWRNWTKINRFGQVIERAMEERSRSLASMAKLLESYSYQRVVERGFTVIRDLSEKPITRSAQVSDGTTAKIEFADGARSTLIGQAPDGVKTKIHGDRTVKGLDKKQGRLL</sequence>
<organism evidence="2">
    <name type="scientific">marine metagenome</name>
    <dbReference type="NCBI Taxonomy" id="408172"/>
    <lineage>
        <taxon>unclassified sequences</taxon>
        <taxon>metagenomes</taxon>
        <taxon>ecological metagenomes</taxon>
    </lineage>
</organism>
<evidence type="ECO:0000313" key="2">
    <source>
        <dbReference type="EMBL" id="SVB45261.1"/>
    </source>
</evidence>
<dbReference type="EMBL" id="UINC01042516">
    <property type="protein sequence ID" value="SVB45261.1"/>
    <property type="molecule type" value="Genomic_DNA"/>
</dbReference>
<dbReference type="PANTHER" id="PTHR30008:SF0">
    <property type="entry name" value="EXODEOXYRIBONUCLEASE 7 LARGE SUBUNIT"/>
    <property type="match status" value="1"/>
</dbReference>